<dbReference type="AlphaFoldDB" id="A0AAW8E308"/>
<organism evidence="1 2">
    <name type="scientific">Variovorax boronicumulans</name>
    <dbReference type="NCBI Taxonomy" id="436515"/>
    <lineage>
        <taxon>Bacteria</taxon>
        <taxon>Pseudomonadati</taxon>
        <taxon>Pseudomonadota</taxon>
        <taxon>Betaproteobacteria</taxon>
        <taxon>Burkholderiales</taxon>
        <taxon>Comamonadaceae</taxon>
        <taxon>Variovorax</taxon>
    </lineage>
</organism>
<evidence type="ECO:0008006" key="3">
    <source>
        <dbReference type="Google" id="ProtNLM"/>
    </source>
</evidence>
<dbReference type="Proteomes" id="UP001244295">
    <property type="component" value="Unassembled WGS sequence"/>
</dbReference>
<dbReference type="EMBL" id="JAUSRR010000010">
    <property type="protein sequence ID" value="MDP9926198.1"/>
    <property type="molecule type" value="Genomic_DNA"/>
</dbReference>
<evidence type="ECO:0000313" key="2">
    <source>
        <dbReference type="Proteomes" id="UP001244295"/>
    </source>
</evidence>
<proteinExistence type="predicted"/>
<dbReference type="RefSeq" id="WP_307638009.1">
    <property type="nucleotide sequence ID" value="NZ_JAUSRR010000010.1"/>
</dbReference>
<evidence type="ECO:0000313" key="1">
    <source>
        <dbReference type="EMBL" id="MDP9926198.1"/>
    </source>
</evidence>
<gene>
    <name evidence="1" type="ORF">J2W25_005245</name>
</gene>
<reference evidence="1" key="1">
    <citation type="submission" date="2023-07" db="EMBL/GenBank/DDBJ databases">
        <title>Sorghum-associated microbial communities from plants grown in Nebraska, USA.</title>
        <authorList>
            <person name="Schachtman D."/>
        </authorList>
    </citation>
    <scope>NUCLEOTIDE SEQUENCE</scope>
    <source>
        <strain evidence="1">DS2795</strain>
    </source>
</reference>
<comment type="caution">
    <text evidence="1">The sequence shown here is derived from an EMBL/GenBank/DDBJ whole genome shotgun (WGS) entry which is preliminary data.</text>
</comment>
<accession>A0AAW8E308</accession>
<name>A0AAW8E308_9BURK</name>
<sequence length="278" mass="30772">MGLDASVRCNCWERGLTRPTPLASRIVIDEEGYPALKDDDDPDFGMFWEWLQTCCVHPGMKQAHEHLANWHGYREFLQALHQAGDAERFPTLFDNLPEANGGLAPAAVASRMLAELSDFEQSARFGQRFVLLDSTSGDELRSASASHEFVLTSELRLGVDAEGFFVVSGDADVLFRSKRFTQALLAPEGSDPVRSGPALLTDLDSGRSFRCALAMPGPDIAWPDGRMQNDAGQCRSSYPTAVHFEMRDRTNADFNYIVEPLRILCSAAIETGNPIRWS</sequence>
<protein>
    <recommendedName>
        <fullName evidence="3">DUF4238 domain-containing protein</fullName>
    </recommendedName>
</protein>